<dbReference type="InterPro" id="IPR000709">
    <property type="entry name" value="Leu_Ile_Val-bd"/>
</dbReference>
<keyword evidence="2" id="KW-0813">Transport</keyword>
<feature type="domain" description="Leucine-binding protein" evidence="6">
    <location>
        <begin position="31"/>
        <end position="381"/>
    </location>
</feature>
<dbReference type="InterPro" id="IPR028081">
    <property type="entry name" value="Leu-bd"/>
</dbReference>
<feature type="chain" id="PRO_5046936408" evidence="5">
    <location>
        <begin position="22"/>
        <end position="389"/>
    </location>
</feature>
<evidence type="ECO:0000256" key="5">
    <source>
        <dbReference type="SAM" id="SignalP"/>
    </source>
</evidence>
<dbReference type="EMBL" id="JAFHKS010000042">
    <property type="protein sequence ID" value="MBN3545382.1"/>
    <property type="molecule type" value="Genomic_DNA"/>
</dbReference>
<keyword evidence="8" id="KW-1185">Reference proteome</keyword>
<evidence type="ECO:0000256" key="2">
    <source>
        <dbReference type="ARBA" id="ARBA00022448"/>
    </source>
</evidence>
<dbReference type="InterPro" id="IPR051010">
    <property type="entry name" value="BCAA_transport"/>
</dbReference>
<comment type="similarity">
    <text evidence="1">Belongs to the leucine-binding protein family.</text>
</comment>
<protein>
    <submittedName>
        <fullName evidence="7">ABC transporter substrate-binding protein</fullName>
    </submittedName>
</protein>
<name>A0ABS2ZCG2_9BACL</name>
<feature type="signal peptide" evidence="5">
    <location>
        <begin position="1"/>
        <end position="21"/>
    </location>
</feature>
<dbReference type="PRINTS" id="PR00337">
    <property type="entry name" value="LEUILEVALBP"/>
</dbReference>
<dbReference type="RefSeq" id="WP_188403011.1">
    <property type="nucleotide sequence ID" value="NZ_BMCE01000002.1"/>
</dbReference>
<reference evidence="7 8" key="1">
    <citation type="submission" date="2021-01" db="EMBL/GenBank/DDBJ databases">
        <title>Genome Sequencing of Type Strains.</title>
        <authorList>
            <person name="Lemaire J.F."/>
            <person name="Inderbitzin P."/>
            <person name="Collins S.B."/>
            <person name="Wespe N."/>
            <person name="Knight-Connoni V."/>
        </authorList>
    </citation>
    <scope>NUCLEOTIDE SEQUENCE [LARGE SCALE GENOMIC DNA]</scope>
    <source>
        <strain evidence="7 8">DSM 14730</strain>
    </source>
</reference>
<keyword evidence="4" id="KW-0029">Amino-acid transport</keyword>
<comment type="caution">
    <text evidence="7">The sequence shown here is derived from an EMBL/GenBank/DDBJ whole genome shotgun (WGS) entry which is preliminary data.</text>
</comment>
<dbReference type="SUPFAM" id="SSF53822">
    <property type="entry name" value="Periplasmic binding protein-like I"/>
    <property type="match status" value="1"/>
</dbReference>
<keyword evidence="3 5" id="KW-0732">Signal</keyword>
<gene>
    <name evidence="7" type="ORF">JYA64_08750</name>
</gene>
<dbReference type="PANTHER" id="PTHR30483">
    <property type="entry name" value="LEUCINE-SPECIFIC-BINDING PROTEIN"/>
    <property type="match status" value="1"/>
</dbReference>
<dbReference type="Gene3D" id="3.40.50.2300">
    <property type="match status" value="2"/>
</dbReference>
<proteinExistence type="inferred from homology"/>
<evidence type="ECO:0000256" key="1">
    <source>
        <dbReference type="ARBA" id="ARBA00010062"/>
    </source>
</evidence>
<evidence type="ECO:0000256" key="4">
    <source>
        <dbReference type="ARBA" id="ARBA00022970"/>
    </source>
</evidence>
<sequence length="389" mass="42281">MKKWVWLFVTVLFLFTISACSDSSSGEGDEIIIGGVFSASGPAAPLGKGEMDTVKMLVDKVNEDGGIDGKKIKLISYDDKSDQNEAVLSMKKLIEQEKVHAVIGGTISGNTLAMIPLAEKSEIPFISLAASKQIHNPDDKSSRKWIFKTAQGDDVVIPKVLQYLKDEGLTKIAWLNVANAYGTSGHTEFAAMAKDFGIEAVVEEEFEATVTDAKAMLTRVKKEKPQAVVVWGTAQESAVITKNIRQIGMDVPIINSHGIGTKQFIELAGAEAEGIIFPIGRLLVADQLGDDDKQKEKLLTYQKDYEAEFNAPPSTFGGHSWDAFYLLVEAIKKADGTDPKKVRDALEKDNGGFVGISGVFNINEKDHNGLSKDSLVMVKIKDGGWVINE</sequence>
<dbReference type="CDD" id="cd06333">
    <property type="entry name" value="PBP1_ABC_RPA1789-like"/>
    <property type="match status" value="1"/>
</dbReference>
<evidence type="ECO:0000313" key="7">
    <source>
        <dbReference type="EMBL" id="MBN3545382.1"/>
    </source>
</evidence>
<dbReference type="InterPro" id="IPR028082">
    <property type="entry name" value="Peripla_BP_I"/>
</dbReference>
<dbReference type="PANTHER" id="PTHR30483:SF38">
    <property type="entry name" value="BLR7848 PROTEIN"/>
    <property type="match status" value="1"/>
</dbReference>
<dbReference type="Proteomes" id="UP001319060">
    <property type="component" value="Unassembled WGS sequence"/>
</dbReference>
<evidence type="ECO:0000313" key="8">
    <source>
        <dbReference type="Proteomes" id="UP001319060"/>
    </source>
</evidence>
<dbReference type="PROSITE" id="PS51257">
    <property type="entry name" value="PROKAR_LIPOPROTEIN"/>
    <property type="match status" value="1"/>
</dbReference>
<evidence type="ECO:0000256" key="3">
    <source>
        <dbReference type="ARBA" id="ARBA00022729"/>
    </source>
</evidence>
<accession>A0ABS2ZCG2</accession>
<organism evidence="7 8">
    <name type="scientific">Fictibacillus barbaricus</name>
    <dbReference type="NCBI Taxonomy" id="182136"/>
    <lineage>
        <taxon>Bacteria</taxon>
        <taxon>Bacillati</taxon>
        <taxon>Bacillota</taxon>
        <taxon>Bacilli</taxon>
        <taxon>Bacillales</taxon>
        <taxon>Fictibacillaceae</taxon>
        <taxon>Fictibacillus</taxon>
    </lineage>
</organism>
<evidence type="ECO:0000259" key="6">
    <source>
        <dbReference type="Pfam" id="PF13458"/>
    </source>
</evidence>
<dbReference type="Pfam" id="PF13458">
    <property type="entry name" value="Peripla_BP_6"/>
    <property type="match status" value="1"/>
</dbReference>